<keyword evidence="2" id="KW-1185">Reference proteome</keyword>
<dbReference type="AlphaFoldDB" id="A0AAD4CDD5"/>
<sequence>MSDVVPAAPQLIVTQHLSLKDILHVVLTCKTAQFAVQGLFDIAVKSHWLLPSFVKNTSQFLKELETVYGDAKDGEKCSLFMDYLRESEGYKIVDDENTSPMGYRFFLSRGAKGPSIGVVFWFDPEEDAVNKIFHNMRTTYNGCLFRRSRVICKFGGFIWDNETYVPLWYSSEGQWTLHESGYEFQGLETRICS</sequence>
<evidence type="ECO:0000313" key="1">
    <source>
        <dbReference type="EMBL" id="KAF9884213.1"/>
    </source>
</evidence>
<evidence type="ECO:0000313" key="2">
    <source>
        <dbReference type="Proteomes" id="UP001194746"/>
    </source>
</evidence>
<proteinExistence type="predicted"/>
<gene>
    <name evidence="1" type="ORF">FE257_002204</name>
</gene>
<reference evidence="1" key="2">
    <citation type="submission" date="2020-02" db="EMBL/GenBank/DDBJ databases">
        <authorList>
            <person name="Gilchrist C.L.M."/>
            <person name="Chooi Y.-H."/>
        </authorList>
    </citation>
    <scope>NUCLEOTIDE SEQUENCE</scope>
    <source>
        <strain evidence="1">MST-FP2251</strain>
    </source>
</reference>
<comment type="caution">
    <text evidence="1">The sequence shown here is derived from an EMBL/GenBank/DDBJ whole genome shotgun (WGS) entry which is preliminary data.</text>
</comment>
<accession>A0AAD4CDD5</accession>
<dbReference type="EMBL" id="VCAU01000130">
    <property type="protein sequence ID" value="KAF9884213.1"/>
    <property type="molecule type" value="Genomic_DNA"/>
</dbReference>
<organism evidence="1 2">
    <name type="scientific">Aspergillus nanangensis</name>
    <dbReference type="NCBI Taxonomy" id="2582783"/>
    <lineage>
        <taxon>Eukaryota</taxon>
        <taxon>Fungi</taxon>
        <taxon>Dikarya</taxon>
        <taxon>Ascomycota</taxon>
        <taxon>Pezizomycotina</taxon>
        <taxon>Eurotiomycetes</taxon>
        <taxon>Eurotiomycetidae</taxon>
        <taxon>Eurotiales</taxon>
        <taxon>Aspergillaceae</taxon>
        <taxon>Aspergillus</taxon>
        <taxon>Aspergillus subgen. Circumdati</taxon>
    </lineage>
</organism>
<reference evidence="1" key="1">
    <citation type="journal article" date="2019" name="Beilstein J. Org. Chem.">
        <title>Nanangenines: drimane sesquiterpenoids as the dominant metabolite cohort of a novel Australian fungus, Aspergillus nanangensis.</title>
        <authorList>
            <person name="Lacey H.J."/>
            <person name="Gilchrist C.L.M."/>
            <person name="Crombie A."/>
            <person name="Kalaitzis J.A."/>
            <person name="Vuong D."/>
            <person name="Rutledge P.J."/>
            <person name="Turner P."/>
            <person name="Pitt J.I."/>
            <person name="Lacey E."/>
            <person name="Chooi Y.H."/>
            <person name="Piggott A.M."/>
        </authorList>
    </citation>
    <scope>NUCLEOTIDE SEQUENCE</scope>
    <source>
        <strain evidence="1">MST-FP2251</strain>
    </source>
</reference>
<name>A0AAD4CDD5_ASPNN</name>
<dbReference type="Proteomes" id="UP001194746">
    <property type="component" value="Unassembled WGS sequence"/>
</dbReference>
<protein>
    <submittedName>
        <fullName evidence="1">Uncharacterized protein</fullName>
    </submittedName>
</protein>